<evidence type="ECO:0000256" key="16">
    <source>
        <dbReference type="ARBA" id="ARBA00023204"/>
    </source>
</evidence>
<dbReference type="NCBIfam" id="TIGR02779">
    <property type="entry name" value="NHEJ_ligase_lig"/>
    <property type="match status" value="1"/>
</dbReference>
<dbReference type="Gene3D" id="3.30.1490.70">
    <property type="match status" value="1"/>
</dbReference>
<protein>
    <recommendedName>
        <fullName evidence="2">DNA ligase (ATP)</fullName>
        <ecNumber evidence="2">6.5.1.1</ecNumber>
    </recommendedName>
    <alternativeName>
        <fullName evidence="19">NHEJ DNA polymerase</fullName>
    </alternativeName>
</protein>
<evidence type="ECO:0000259" key="24">
    <source>
        <dbReference type="PROSITE" id="PS50160"/>
    </source>
</evidence>
<dbReference type="EMBL" id="CAACYE010000005">
    <property type="protein sequence ID" value="VFA87163.1"/>
    <property type="molecule type" value="Genomic_DNA"/>
</dbReference>
<evidence type="ECO:0000256" key="9">
    <source>
        <dbReference type="ARBA" id="ARBA00022763"/>
    </source>
</evidence>
<evidence type="ECO:0000256" key="15">
    <source>
        <dbReference type="ARBA" id="ARBA00023172"/>
    </source>
</evidence>
<keyword evidence="7" id="KW-0479">Metal-binding</keyword>
<keyword evidence="13" id="KW-0239">DNA-directed DNA polymerase</keyword>
<evidence type="ECO:0000256" key="5">
    <source>
        <dbReference type="ARBA" id="ARBA00022695"/>
    </source>
</evidence>
<dbReference type="PANTHER" id="PTHR42705:SF2">
    <property type="entry name" value="BIFUNCTIONAL NON-HOMOLOGOUS END JOINING PROTEIN LIGD"/>
    <property type="match status" value="1"/>
</dbReference>
<organism evidence="25">
    <name type="scientific">Nocardia farcinica</name>
    <dbReference type="NCBI Taxonomy" id="37329"/>
    <lineage>
        <taxon>Bacteria</taxon>
        <taxon>Bacillati</taxon>
        <taxon>Actinomycetota</taxon>
        <taxon>Actinomycetes</taxon>
        <taxon>Mycobacteriales</taxon>
        <taxon>Nocardiaceae</taxon>
        <taxon>Nocardia</taxon>
    </lineage>
</organism>
<gene>
    <name evidence="25" type="ORF">NCTC1935_05040</name>
</gene>
<accession>A0A449GN49</accession>
<dbReference type="GO" id="GO:0005524">
    <property type="term" value="F:ATP binding"/>
    <property type="evidence" value="ECO:0007669"/>
    <property type="project" value="UniProtKB-KW"/>
</dbReference>
<evidence type="ECO:0000256" key="14">
    <source>
        <dbReference type="ARBA" id="ARBA00023125"/>
    </source>
</evidence>
<keyword evidence="6" id="KW-0540">Nuclease</keyword>
<evidence type="ECO:0000256" key="21">
    <source>
        <dbReference type="ARBA" id="ARBA00049981"/>
    </source>
</evidence>
<keyword evidence="10" id="KW-0378">Hydrolase</keyword>
<keyword evidence="14" id="KW-0238">DNA-binding</keyword>
<dbReference type="PANTHER" id="PTHR42705">
    <property type="entry name" value="BIFUNCTIONAL NON-HOMOLOGOUS END JOINING PROTEIN LIGD"/>
    <property type="match status" value="1"/>
</dbReference>
<keyword evidence="16" id="KW-0234">DNA repair</keyword>
<comment type="catalytic activity">
    <reaction evidence="20">
        <text>ATP + (deoxyribonucleotide)n-3'-hydroxyl + 5'-phospho-(deoxyribonucleotide)m = (deoxyribonucleotide)n+m + AMP + diphosphate.</text>
        <dbReference type="EC" id="6.5.1.1"/>
    </reaction>
</comment>
<dbReference type="NCBIfam" id="TIGR02778">
    <property type="entry name" value="ligD_pol"/>
    <property type="match status" value="1"/>
</dbReference>
<keyword evidence="3 25" id="KW-0436">Ligase</keyword>
<evidence type="ECO:0000256" key="18">
    <source>
        <dbReference type="ARBA" id="ARBA00023268"/>
    </source>
</evidence>
<dbReference type="GO" id="GO:0004527">
    <property type="term" value="F:exonuclease activity"/>
    <property type="evidence" value="ECO:0007669"/>
    <property type="project" value="UniProtKB-KW"/>
</dbReference>
<evidence type="ECO:0000256" key="2">
    <source>
        <dbReference type="ARBA" id="ARBA00012727"/>
    </source>
</evidence>
<dbReference type="Gene3D" id="3.90.920.10">
    <property type="entry name" value="DNA primase, PRIM domain"/>
    <property type="match status" value="1"/>
</dbReference>
<dbReference type="InterPro" id="IPR014145">
    <property type="entry name" value="LigD_pol_dom"/>
</dbReference>
<evidence type="ECO:0000256" key="10">
    <source>
        <dbReference type="ARBA" id="ARBA00022801"/>
    </source>
</evidence>
<dbReference type="Gene3D" id="3.30.470.30">
    <property type="entry name" value="DNA ligase/mRNA capping enzyme"/>
    <property type="match status" value="1"/>
</dbReference>
<dbReference type="CDD" id="cd07906">
    <property type="entry name" value="Adenylation_DNA_ligase_LigD_LigC"/>
    <property type="match status" value="1"/>
</dbReference>
<dbReference type="EC" id="6.5.1.1" evidence="2"/>
<keyword evidence="15" id="KW-0233">DNA recombination</keyword>
<dbReference type="CDD" id="cd04863">
    <property type="entry name" value="MtLigD_Pol_like"/>
    <property type="match status" value="1"/>
</dbReference>
<evidence type="ECO:0000256" key="23">
    <source>
        <dbReference type="SAM" id="MobiDB-lite"/>
    </source>
</evidence>
<dbReference type="InterPro" id="IPR012309">
    <property type="entry name" value="DNA_ligase_ATP-dep_C"/>
</dbReference>
<dbReference type="GO" id="GO:0003887">
    <property type="term" value="F:DNA-directed DNA polymerase activity"/>
    <property type="evidence" value="ECO:0007669"/>
    <property type="project" value="UniProtKB-KW"/>
</dbReference>
<keyword evidence="8" id="KW-0547">Nucleotide-binding</keyword>
<dbReference type="GO" id="GO:0006310">
    <property type="term" value="P:DNA recombination"/>
    <property type="evidence" value="ECO:0007669"/>
    <property type="project" value="UniProtKB-KW"/>
</dbReference>
<dbReference type="AlphaFoldDB" id="A0A449GN49"/>
<keyword evidence="17" id="KW-0464">Manganese</keyword>
<evidence type="ECO:0000256" key="17">
    <source>
        <dbReference type="ARBA" id="ARBA00023211"/>
    </source>
</evidence>
<dbReference type="Gene3D" id="2.40.50.140">
    <property type="entry name" value="Nucleic acid-binding proteins"/>
    <property type="match status" value="1"/>
</dbReference>
<evidence type="ECO:0000256" key="8">
    <source>
        <dbReference type="ARBA" id="ARBA00022741"/>
    </source>
</evidence>
<dbReference type="GO" id="GO:0046872">
    <property type="term" value="F:metal ion binding"/>
    <property type="evidence" value="ECO:0007669"/>
    <property type="project" value="UniProtKB-KW"/>
</dbReference>
<dbReference type="InterPro" id="IPR014144">
    <property type="entry name" value="LigD_PE_domain"/>
</dbReference>
<dbReference type="GO" id="GO:0003910">
    <property type="term" value="F:DNA ligase (ATP) activity"/>
    <property type="evidence" value="ECO:0007669"/>
    <property type="project" value="UniProtKB-EC"/>
</dbReference>
<dbReference type="NCBIfam" id="NF007210">
    <property type="entry name" value="PRK09632.1"/>
    <property type="match status" value="1"/>
</dbReference>
<dbReference type="Pfam" id="PF13298">
    <property type="entry name" value="LigD_N"/>
    <property type="match status" value="1"/>
</dbReference>
<evidence type="ECO:0000313" key="25">
    <source>
        <dbReference type="EMBL" id="VFA87163.1"/>
    </source>
</evidence>
<keyword evidence="11" id="KW-0269">Exonuclease</keyword>
<dbReference type="NCBIfam" id="TIGR02777">
    <property type="entry name" value="LigD_PE_dom"/>
    <property type="match status" value="1"/>
</dbReference>
<dbReference type="SUPFAM" id="SSF56091">
    <property type="entry name" value="DNA ligase/mRNA capping enzyme, catalytic domain"/>
    <property type="match status" value="1"/>
</dbReference>
<evidence type="ECO:0000256" key="13">
    <source>
        <dbReference type="ARBA" id="ARBA00022932"/>
    </source>
</evidence>
<comment type="cofactor">
    <cofactor evidence="1">
        <name>Mn(2+)</name>
        <dbReference type="ChEBI" id="CHEBI:29035"/>
    </cofactor>
</comment>
<proteinExistence type="inferred from homology"/>
<dbReference type="SUPFAM" id="SSF50249">
    <property type="entry name" value="Nucleic acid-binding proteins"/>
    <property type="match status" value="1"/>
</dbReference>
<dbReference type="GO" id="GO:0003677">
    <property type="term" value="F:DNA binding"/>
    <property type="evidence" value="ECO:0007669"/>
    <property type="project" value="UniProtKB-KW"/>
</dbReference>
<dbReference type="RefSeq" id="WP_137354048.1">
    <property type="nucleotide sequence ID" value="NZ_CAACYE020000001.1"/>
</dbReference>
<dbReference type="Pfam" id="PF21686">
    <property type="entry name" value="LigD_Prim-Pol"/>
    <property type="match status" value="1"/>
</dbReference>
<comment type="similarity">
    <text evidence="22">In the N-terminal section; belongs to the LigD polymerase family.</text>
</comment>
<keyword evidence="5" id="KW-0548">Nucleotidyltransferase</keyword>
<evidence type="ECO:0000256" key="22">
    <source>
        <dbReference type="ARBA" id="ARBA00049990"/>
    </source>
</evidence>
<evidence type="ECO:0000256" key="4">
    <source>
        <dbReference type="ARBA" id="ARBA00022679"/>
    </source>
</evidence>
<sequence length="801" mass="87847">MASRRAFDGGAGRPPVEVELSNLDKVLYPATGTTKGEVIAYYTAIAEAMLPHIAGRPVTRKRWPNGVEAPSFFEKNLAEHAPPWLERRVLEHSDRRVAYPLIDSEAGLAWIGQQASLEVHVPQWRFDGAAMGPATRIVFDLDPGPGVGLPECAEVALAVRDMIEGIGMHAFPVTSGSKGIHLYVPLDRVLSPGGASTVAKQVATNLEKLRPDLVTATMAKAVRRGKVFLDWSQNNPAKTTIAPYSLRGRAEPNAAAPRTWAEIEDAATLRHLRFDEVLARWRDDGDLLADLDPPLSRRGADALPGGADALAKYRSMRDPARTPEPVPAEPPSPGADNRFVVQEHHARRLHWDVRLERDGVLASWAVPKGPPTTPKQNRLAVHTEDHPLEYLHFHGVIPRGEYGAGEMTIWDTGTYETEKWRDDEVIVRFHGSKLTGRYALIQTNGNQWLMHLMREQPADAETPVGAEDSGGPAVDAEIRDEAGDADSAGGRRSRTTAGAEAGRRGATPVPRGLSPMLAVSGEVGPLDGEQWCFETKWDGFRLIAEIDAGAVTLRSRAGNVVTDRYPRIAAVLAEELAGHRAVLDGEAVVFDEHGVAQVALLQADPARAEFVAFDVLYLDGTSLLRKRFADRRRVLEALGAAAPSLRVPPALDGPGAEALRYSEEHGLEGVIAKRWDSVYLPGKRGHSWVKQRNWRIQPVVVGGYRRSGARDFKSLLVGIPHDGELIYIGRVGTGFGEQDMTALARRLRGLERKTSPFANALTAEERKEAVWVRPTITGRVRFMNWTDTGRLWHPAWLGEDE</sequence>
<feature type="region of interest" description="Disordered" evidence="23">
    <location>
        <begin position="481"/>
        <end position="513"/>
    </location>
</feature>
<evidence type="ECO:0000256" key="20">
    <source>
        <dbReference type="ARBA" id="ARBA00034003"/>
    </source>
</evidence>
<evidence type="ECO:0000256" key="19">
    <source>
        <dbReference type="ARBA" id="ARBA00029943"/>
    </source>
</evidence>
<feature type="compositionally biased region" description="Low complexity" evidence="23">
    <location>
        <begin position="495"/>
        <end position="507"/>
    </location>
</feature>
<keyword evidence="18" id="KW-0511">Multifunctional enzyme</keyword>
<dbReference type="Pfam" id="PF01068">
    <property type="entry name" value="DNA_ligase_A_M"/>
    <property type="match status" value="1"/>
</dbReference>
<feature type="domain" description="ATP-dependent DNA ligase family profile" evidence="24">
    <location>
        <begin position="601"/>
        <end position="732"/>
    </location>
</feature>
<dbReference type="InterPro" id="IPR033649">
    <property type="entry name" value="MtLigD_Pol-like"/>
</dbReference>
<evidence type="ECO:0000256" key="7">
    <source>
        <dbReference type="ARBA" id="ARBA00022723"/>
    </source>
</evidence>
<keyword evidence="9" id="KW-0227">DNA damage</keyword>
<comment type="similarity">
    <text evidence="21">In the C-terminal section; belongs to the ATP-dependent DNA ligase family.</text>
</comment>
<dbReference type="Pfam" id="PF04679">
    <property type="entry name" value="DNA_ligase_A_C"/>
    <property type="match status" value="1"/>
</dbReference>
<keyword evidence="12" id="KW-0067">ATP-binding</keyword>
<dbReference type="InterPro" id="IPR014146">
    <property type="entry name" value="LigD_ligase_dom"/>
</dbReference>
<name>A0A449GN49_NOCFR</name>
<evidence type="ECO:0000256" key="12">
    <source>
        <dbReference type="ARBA" id="ARBA00022840"/>
    </source>
</evidence>
<evidence type="ECO:0000256" key="1">
    <source>
        <dbReference type="ARBA" id="ARBA00001936"/>
    </source>
</evidence>
<dbReference type="InterPro" id="IPR012340">
    <property type="entry name" value="NA-bd_OB-fold"/>
</dbReference>
<dbReference type="PROSITE" id="PS50160">
    <property type="entry name" value="DNA_LIGASE_A3"/>
    <property type="match status" value="1"/>
</dbReference>
<dbReference type="GO" id="GO:0006281">
    <property type="term" value="P:DNA repair"/>
    <property type="evidence" value="ECO:0007669"/>
    <property type="project" value="UniProtKB-KW"/>
</dbReference>
<dbReference type="InterPro" id="IPR012310">
    <property type="entry name" value="DNA_ligase_ATP-dep_cent"/>
</dbReference>
<keyword evidence="4" id="KW-0808">Transferase</keyword>
<dbReference type="CDD" id="cd07971">
    <property type="entry name" value="OBF_DNA_ligase_LigD"/>
    <property type="match status" value="1"/>
</dbReference>
<dbReference type="InterPro" id="IPR052171">
    <property type="entry name" value="NHEJ_LigD"/>
</dbReference>
<reference evidence="25" key="1">
    <citation type="submission" date="2019-02" db="EMBL/GenBank/DDBJ databases">
        <authorList>
            <consortium name="Pathogen Informatics"/>
        </authorList>
    </citation>
    <scope>NUCLEOTIDE SEQUENCE</scope>
    <source>
        <strain evidence="25">3012STDY6733949</strain>
    </source>
</reference>
<evidence type="ECO:0000256" key="6">
    <source>
        <dbReference type="ARBA" id="ARBA00022722"/>
    </source>
</evidence>
<evidence type="ECO:0000256" key="11">
    <source>
        <dbReference type="ARBA" id="ARBA00022839"/>
    </source>
</evidence>
<evidence type="ECO:0000256" key="3">
    <source>
        <dbReference type="ARBA" id="ARBA00022598"/>
    </source>
</evidence>